<evidence type="ECO:0000256" key="1">
    <source>
        <dbReference type="ARBA" id="ARBA00001974"/>
    </source>
</evidence>
<organism evidence="7">
    <name type="scientific">marine sediment metagenome</name>
    <dbReference type="NCBI Taxonomy" id="412755"/>
    <lineage>
        <taxon>unclassified sequences</taxon>
        <taxon>metagenomes</taxon>
        <taxon>ecological metagenomes</taxon>
    </lineage>
</organism>
<comment type="cofactor">
    <cofactor evidence="1">
        <name>FAD</name>
        <dbReference type="ChEBI" id="CHEBI:57692"/>
    </cofactor>
</comment>
<feature type="non-terminal residue" evidence="7">
    <location>
        <position position="1"/>
    </location>
</feature>
<evidence type="ECO:0008006" key="8">
    <source>
        <dbReference type="Google" id="ProtNLM"/>
    </source>
</evidence>
<dbReference type="Gene3D" id="2.40.110.10">
    <property type="entry name" value="Butyryl-CoA Dehydrogenase, subunit A, domain 2"/>
    <property type="match status" value="1"/>
</dbReference>
<evidence type="ECO:0000259" key="6">
    <source>
        <dbReference type="Pfam" id="PF02771"/>
    </source>
</evidence>
<dbReference type="Gene3D" id="1.10.540.10">
    <property type="entry name" value="Acyl-CoA dehydrogenase/oxidase, N-terminal domain"/>
    <property type="match status" value="1"/>
</dbReference>
<dbReference type="InterPro" id="IPR009075">
    <property type="entry name" value="AcylCo_DH/oxidase_C"/>
</dbReference>
<dbReference type="Gene3D" id="1.20.140.10">
    <property type="entry name" value="Butyryl-CoA Dehydrogenase, subunit A, domain 3"/>
    <property type="match status" value="1"/>
</dbReference>
<dbReference type="InterPro" id="IPR009100">
    <property type="entry name" value="AcylCoA_DH/oxidase_NM_dom_sf"/>
</dbReference>
<evidence type="ECO:0000256" key="2">
    <source>
        <dbReference type="ARBA" id="ARBA00009347"/>
    </source>
</evidence>
<feature type="non-terminal residue" evidence="7">
    <location>
        <position position="365"/>
    </location>
</feature>
<proteinExistence type="inferred from homology"/>
<dbReference type="Pfam" id="PF00441">
    <property type="entry name" value="Acyl-CoA_dh_1"/>
    <property type="match status" value="1"/>
</dbReference>
<gene>
    <name evidence="7" type="ORF">S03H2_16672</name>
</gene>
<dbReference type="SUPFAM" id="SSF56645">
    <property type="entry name" value="Acyl-CoA dehydrogenase NM domain-like"/>
    <property type="match status" value="1"/>
</dbReference>
<sequence length="365" mass="40438">PEELKMIQSMVRDFITDQLKPLERIVLGRAADLSDAQMYLPPEEEERLIGMVKEMGLWGLSVPEELGGVGLDILGNCLVEEELAQTVVPFSFGDVTPILFDCSPRQRGKYLSPALNRQKYPYLALMEPGREGFEGMEVRVEKANGSYVLNGKKVSLSQPRAAKDYFAVVFAVTDPEKPLREGVSCFLVDKGVSGFSVSGGEEETGWEARERRPMSLVFDQCQVAAENMLGEEGKAFYLGRKWFPSRRIVRGARCVGAAQRILDECTTQAQTWTSFGQFISGRTSIQAALGDIATSIHAARLMVYEAAWRADKGEPIQRLAAMVKLFATQMVHFVCDNAAHIFNAPAYVGGLPMERFCRNVIAMSS</sequence>
<dbReference type="Pfam" id="PF02771">
    <property type="entry name" value="Acyl-CoA_dh_N"/>
    <property type="match status" value="1"/>
</dbReference>
<accession>X1GCF4</accession>
<dbReference type="InterPro" id="IPR046373">
    <property type="entry name" value="Acyl-CoA_Oxase/DH_mid-dom_sf"/>
</dbReference>
<feature type="domain" description="Acyl-CoA dehydrogenase/oxidase N-terminal" evidence="6">
    <location>
        <begin position="2"/>
        <end position="115"/>
    </location>
</feature>
<dbReference type="InterPro" id="IPR013786">
    <property type="entry name" value="AcylCoA_DH/ox_N"/>
</dbReference>
<dbReference type="InterPro" id="IPR036250">
    <property type="entry name" value="AcylCo_DH-like_C"/>
</dbReference>
<name>X1GCF4_9ZZZZ</name>
<keyword evidence="4" id="KW-0274">FAD</keyword>
<dbReference type="InterPro" id="IPR037069">
    <property type="entry name" value="AcylCoA_DH/ox_N_sf"/>
</dbReference>
<dbReference type="GO" id="GO:0003995">
    <property type="term" value="F:acyl-CoA dehydrogenase activity"/>
    <property type="evidence" value="ECO:0007669"/>
    <property type="project" value="TreeGrafter"/>
</dbReference>
<dbReference type="SUPFAM" id="SSF47203">
    <property type="entry name" value="Acyl-CoA dehydrogenase C-terminal domain-like"/>
    <property type="match status" value="1"/>
</dbReference>
<evidence type="ECO:0000259" key="5">
    <source>
        <dbReference type="Pfam" id="PF00441"/>
    </source>
</evidence>
<keyword evidence="3" id="KW-0285">Flavoprotein</keyword>
<dbReference type="PANTHER" id="PTHR43884">
    <property type="entry name" value="ACYL-COA DEHYDROGENASE"/>
    <property type="match status" value="1"/>
</dbReference>
<dbReference type="EMBL" id="BARU01008533">
    <property type="protein sequence ID" value="GAH42475.1"/>
    <property type="molecule type" value="Genomic_DNA"/>
</dbReference>
<comment type="caution">
    <text evidence="7">The sequence shown here is derived from an EMBL/GenBank/DDBJ whole genome shotgun (WGS) entry which is preliminary data.</text>
</comment>
<feature type="domain" description="Acyl-CoA dehydrogenase/oxidase C-terminal" evidence="5">
    <location>
        <begin position="243"/>
        <end position="361"/>
    </location>
</feature>
<evidence type="ECO:0000256" key="3">
    <source>
        <dbReference type="ARBA" id="ARBA00022630"/>
    </source>
</evidence>
<comment type="similarity">
    <text evidence="2">Belongs to the acyl-CoA dehydrogenase family.</text>
</comment>
<dbReference type="AlphaFoldDB" id="X1GCF4"/>
<dbReference type="PANTHER" id="PTHR43884:SF40">
    <property type="entry name" value="ACYL-COA DEHYDROGENASE"/>
    <property type="match status" value="1"/>
</dbReference>
<evidence type="ECO:0000256" key="4">
    <source>
        <dbReference type="ARBA" id="ARBA00022827"/>
    </source>
</evidence>
<protein>
    <recommendedName>
        <fullName evidence="8">Acyl-CoA dehydrogenase/oxidase C-terminal domain-containing protein</fullName>
    </recommendedName>
</protein>
<dbReference type="GO" id="GO:0050660">
    <property type="term" value="F:flavin adenine dinucleotide binding"/>
    <property type="evidence" value="ECO:0007669"/>
    <property type="project" value="InterPro"/>
</dbReference>
<evidence type="ECO:0000313" key="7">
    <source>
        <dbReference type="EMBL" id="GAH42475.1"/>
    </source>
</evidence>
<reference evidence="7" key="1">
    <citation type="journal article" date="2014" name="Front. Microbiol.">
        <title>High frequency of phylogenetically diverse reductive dehalogenase-homologous genes in deep subseafloor sedimentary metagenomes.</title>
        <authorList>
            <person name="Kawai M."/>
            <person name="Futagami T."/>
            <person name="Toyoda A."/>
            <person name="Takaki Y."/>
            <person name="Nishi S."/>
            <person name="Hori S."/>
            <person name="Arai W."/>
            <person name="Tsubouchi T."/>
            <person name="Morono Y."/>
            <person name="Uchiyama I."/>
            <person name="Ito T."/>
            <person name="Fujiyama A."/>
            <person name="Inagaki F."/>
            <person name="Takami H."/>
        </authorList>
    </citation>
    <scope>NUCLEOTIDE SEQUENCE</scope>
    <source>
        <strain evidence="7">Expedition CK06-06</strain>
    </source>
</reference>